<evidence type="ECO:0000256" key="5">
    <source>
        <dbReference type="ARBA" id="ARBA00037847"/>
    </source>
</evidence>
<dbReference type="InterPro" id="IPR052606">
    <property type="entry name" value="DnaJ_domain_protein"/>
</dbReference>
<gene>
    <name evidence="10" type="ORF">KHLLAP_LOCUS1768</name>
</gene>
<dbReference type="PANTHER" id="PTHR44653:SF2">
    <property type="entry name" value="DNAJ HOMOLOG SUBFAMILY C MEMBER 1"/>
    <property type="match status" value="1"/>
</dbReference>
<dbReference type="GO" id="GO:0012505">
    <property type="term" value="C:endomembrane system"/>
    <property type="evidence" value="ECO:0007669"/>
    <property type="project" value="UniProtKB-SubCell"/>
</dbReference>
<feature type="compositionally biased region" description="Basic residues" evidence="6">
    <location>
        <begin position="87"/>
        <end position="96"/>
    </location>
</feature>
<dbReference type="PRINTS" id="PR00625">
    <property type="entry name" value="JDOMAIN"/>
</dbReference>
<evidence type="ECO:0000256" key="3">
    <source>
        <dbReference type="ARBA" id="ARBA00022989"/>
    </source>
</evidence>
<organism evidence="10 11">
    <name type="scientific">Anthostomella pinea</name>
    <dbReference type="NCBI Taxonomy" id="933095"/>
    <lineage>
        <taxon>Eukaryota</taxon>
        <taxon>Fungi</taxon>
        <taxon>Dikarya</taxon>
        <taxon>Ascomycota</taxon>
        <taxon>Pezizomycotina</taxon>
        <taxon>Sordariomycetes</taxon>
        <taxon>Xylariomycetidae</taxon>
        <taxon>Xylariales</taxon>
        <taxon>Xylariaceae</taxon>
        <taxon>Anthostomella</taxon>
    </lineage>
</organism>
<dbReference type="PROSITE" id="PS50076">
    <property type="entry name" value="DNAJ_2"/>
    <property type="match status" value="1"/>
</dbReference>
<comment type="subcellular location">
    <subcellularLocation>
        <location evidence="5">Endomembrane system</location>
        <topology evidence="5">Single-pass membrane protein</topology>
    </subcellularLocation>
</comment>
<feature type="signal peptide" evidence="8">
    <location>
        <begin position="1"/>
        <end position="20"/>
    </location>
</feature>
<dbReference type="EMBL" id="CAUWAG010000003">
    <property type="protein sequence ID" value="CAJ2501300.1"/>
    <property type="molecule type" value="Genomic_DNA"/>
</dbReference>
<keyword evidence="3 7" id="KW-1133">Transmembrane helix</keyword>
<proteinExistence type="predicted"/>
<keyword evidence="1 7" id="KW-0812">Transmembrane</keyword>
<dbReference type="PANTHER" id="PTHR44653">
    <property type="entry name" value="DNAJ HOMOLOG SUBFAMILY C MEMBER 1"/>
    <property type="match status" value="1"/>
</dbReference>
<feature type="chain" id="PRO_5042510279" evidence="8">
    <location>
        <begin position="21"/>
        <end position="1033"/>
    </location>
</feature>
<feature type="region of interest" description="Disordered" evidence="6">
    <location>
        <begin position="360"/>
        <end position="475"/>
    </location>
</feature>
<feature type="compositionally biased region" description="Basic and acidic residues" evidence="6">
    <location>
        <begin position="455"/>
        <end position="465"/>
    </location>
</feature>
<feature type="region of interest" description="Disordered" evidence="6">
    <location>
        <begin position="215"/>
        <end position="292"/>
    </location>
</feature>
<feature type="compositionally biased region" description="Basic and acidic residues" evidence="6">
    <location>
        <begin position="245"/>
        <end position="261"/>
    </location>
</feature>
<dbReference type="InterPro" id="IPR001623">
    <property type="entry name" value="DnaJ_domain"/>
</dbReference>
<evidence type="ECO:0000256" key="8">
    <source>
        <dbReference type="SAM" id="SignalP"/>
    </source>
</evidence>
<evidence type="ECO:0000256" key="1">
    <source>
        <dbReference type="ARBA" id="ARBA00022692"/>
    </source>
</evidence>
<keyword evidence="4 7" id="KW-0472">Membrane</keyword>
<dbReference type="Proteomes" id="UP001295740">
    <property type="component" value="Unassembled WGS sequence"/>
</dbReference>
<name>A0AAI8YE09_9PEZI</name>
<feature type="compositionally biased region" description="Acidic residues" evidence="6">
    <location>
        <begin position="366"/>
        <end position="386"/>
    </location>
</feature>
<feature type="transmembrane region" description="Helical" evidence="7">
    <location>
        <begin position="166"/>
        <end position="187"/>
    </location>
</feature>
<protein>
    <submittedName>
        <fullName evidence="10">Uu.00g041530.m01.CDS01</fullName>
    </submittedName>
</protein>
<evidence type="ECO:0000259" key="9">
    <source>
        <dbReference type="PROSITE" id="PS50076"/>
    </source>
</evidence>
<evidence type="ECO:0000313" key="10">
    <source>
        <dbReference type="EMBL" id="CAJ2501300.1"/>
    </source>
</evidence>
<reference evidence="10" key="1">
    <citation type="submission" date="2023-10" db="EMBL/GenBank/DDBJ databases">
        <authorList>
            <person name="Hackl T."/>
        </authorList>
    </citation>
    <scope>NUCLEOTIDE SEQUENCE</scope>
</reference>
<feature type="compositionally biased region" description="Polar residues" evidence="6">
    <location>
        <begin position="466"/>
        <end position="475"/>
    </location>
</feature>
<feature type="region of interest" description="Disordered" evidence="6">
    <location>
        <begin position="79"/>
        <end position="107"/>
    </location>
</feature>
<dbReference type="CDD" id="cd06257">
    <property type="entry name" value="DnaJ"/>
    <property type="match status" value="1"/>
</dbReference>
<comment type="caution">
    <text evidence="10">The sequence shown here is derived from an EMBL/GenBank/DDBJ whole genome shotgun (WGS) entry which is preliminary data.</text>
</comment>
<accession>A0AAI8YE09</accession>
<sequence length="1033" mass="115282">MRLPVLSIGLLALLTPLASAWSKEDREIFRVRDELSAHEGPEISFYDFLGVTPSASQDEINKAYKKRTKLLHPDKVKQQLTAERAKQKSKTGKKKPGVTVTKPPTQPEIKTAIKEAGERQARLSIVTNVLRGPGRARYDHFIANGFPTWKGTEYYYSRYRPGLGTVLFGCLLVGGGLFHYVALYMSWKRQREFVERYIKFARHAAWGDNLGIPGVDAAAPAPPPHTPPAADDDQPPMPVNRKQRRMQEQEARKKSAKDGKRSNRGRGRAGQQASGSATPVPQPQGSGPSGAKKRIVAENGKVLVVDSLGDVYLEQQDADGNTGEFLLDPDELQKPTIRDTALFKLPGWAYAATVGKVLGQSKATDSSDDEAGGSDEELVDDDEDSDQPQRTPSTDSADDFEILEKSVEDLPKPKTTGSQAQDSSKAKRRNKKSDIVSPQKMMLALTAKQTHQKKQRDPGYPKKLESASSGSAGFNIPSSSPFEDASFTSTATGIVLLDCLTRRYDSLHGIMDWHDSACRRLDLYSTGGVQSCLRCGSFAESTKLPLLPPIKQRSEIRLLRMLCGAFEEAIRCVVSPRPVHTRPDLKAGKKIDERGHQVQLMPQIYSGANCVFIYIEEAADDSGYFLDTLNSDRSISWTYLKDYIDQKYQGDPAKTPLLLRLDFHFYADPERALHLLDLARESNANAPRDKVFAVRGLAIDLSQNGIVADYNLRVEQVYTQLALHLSSRYGWTAILLRADTDHRKIATLPSWVPDWSNYVYTSPDASMSEQTFLKRGSEREVSVFHLPTARYNPSERSLTLSVTKPGYMKEDEILLFDYRSLGFAGIDKYFAIPYDCMSPFTFPYSVALTMFNLPITILRTESGAISDTTPSSHLEITTLHKHRPWSKYNLMALVPADALAGVFTRKSFRDVLILLRSLISVPNDLLQDWPEVADYLHFRETGESLSGVLYIPPLEGPPLVARAIKSLGPAADELESLWLNTIAPVHEVDWKRADEFQRLRDSGAEGLLLALNDALWRIFVRYFLLRVVEVILV</sequence>
<evidence type="ECO:0000313" key="11">
    <source>
        <dbReference type="Proteomes" id="UP001295740"/>
    </source>
</evidence>
<evidence type="ECO:0000256" key="6">
    <source>
        <dbReference type="SAM" id="MobiDB-lite"/>
    </source>
</evidence>
<dbReference type="AlphaFoldDB" id="A0AAI8YE09"/>
<evidence type="ECO:0000256" key="4">
    <source>
        <dbReference type="ARBA" id="ARBA00023136"/>
    </source>
</evidence>
<dbReference type="SUPFAM" id="SSF46565">
    <property type="entry name" value="Chaperone J-domain"/>
    <property type="match status" value="2"/>
</dbReference>
<feature type="compositionally biased region" description="Basic and acidic residues" evidence="6">
    <location>
        <begin position="402"/>
        <end position="412"/>
    </location>
</feature>
<feature type="domain" description="J" evidence="9">
    <location>
        <begin position="44"/>
        <end position="142"/>
    </location>
</feature>
<keyword evidence="11" id="KW-1185">Reference proteome</keyword>
<dbReference type="Gene3D" id="1.10.287.110">
    <property type="entry name" value="DnaJ domain"/>
    <property type="match status" value="1"/>
</dbReference>
<evidence type="ECO:0000256" key="2">
    <source>
        <dbReference type="ARBA" id="ARBA00022729"/>
    </source>
</evidence>
<evidence type="ECO:0000256" key="7">
    <source>
        <dbReference type="SAM" id="Phobius"/>
    </source>
</evidence>
<dbReference type="Pfam" id="PF00226">
    <property type="entry name" value="DnaJ"/>
    <property type="match status" value="1"/>
</dbReference>
<keyword evidence="2 8" id="KW-0732">Signal</keyword>
<dbReference type="SMART" id="SM00271">
    <property type="entry name" value="DnaJ"/>
    <property type="match status" value="1"/>
</dbReference>
<feature type="compositionally biased region" description="Low complexity" evidence="6">
    <location>
        <begin position="269"/>
        <end position="290"/>
    </location>
</feature>
<dbReference type="InterPro" id="IPR036869">
    <property type="entry name" value="J_dom_sf"/>
</dbReference>